<dbReference type="InterPro" id="IPR003593">
    <property type="entry name" value="AAA+_ATPase"/>
</dbReference>
<feature type="compositionally biased region" description="Low complexity" evidence="2">
    <location>
        <begin position="571"/>
        <end position="584"/>
    </location>
</feature>
<feature type="domain" description="KaiC" evidence="3">
    <location>
        <begin position="258"/>
        <end position="490"/>
    </location>
</feature>
<organism evidence="4 5">
    <name type="scientific">Bradyrhizobium ontarionense</name>
    <dbReference type="NCBI Taxonomy" id="2898149"/>
    <lineage>
        <taxon>Bacteria</taxon>
        <taxon>Pseudomonadati</taxon>
        <taxon>Pseudomonadota</taxon>
        <taxon>Alphaproteobacteria</taxon>
        <taxon>Hyphomicrobiales</taxon>
        <taxon>Nitrobacteraceae</taxon>
        <taxon>Bradyrhizobium</taxon>
    </lineage>
</organism>
<dbReference type="PANTHER" id="PTHR42926:SF1">
    <property type="entry name" value="CIRCADIAN CLOCK OSCILLATOR PROTEIN KAIC 1"/>
    <property type="match status" value="1"/>
</dbReference>
<dbReference type="InterPro" id="IPR014774">
    <property type="entry name" value="KaiC-like_dom"/>
</dbReference>
<feature type="coiled-coil region" evidence="1">
    <location>
        <begin position="507"/>
        <end position="548"/>
    </location>
</feature>
<keyword evidence="5" id="KW-1185">Reference proteome</keyword>
<feature type="domain" description="KaiC" evidence="3">
    <location>
        <begin position="18"/>
        <end position="257"/>
    </location>
</feature>
<dbReference type="Proteomes" id="UP001431010">
    <property type="component" value="Chromosome"/>
</dbReference>
<gene>
    <name evidence="4" type="primary">kaiC</name>
    <name evidence="4" type="ORF">LQG66_16700</name>
</gene>
<dbReference type="RefSeq" id="WP_231327288.1">
    <property type="nucleotide sequence ID" value="NZ_CP088156.1"/>
</dbReference>
<dbReference type="InterPro" id="IPR010624">
    <property type="entry name" value="KaiC_dom"/>
</dbReference>
<dbReference type="CDD" id="cd19485">
    <property type="entry name" value="KaiC-N"/>
    <property type="match status" value="1"/>
</dbReference>
<dbReference type="InterPro" id="IPR051347">
    <property type="entry name" value="Circadian_clock_KaiC-rel"/>
</dbReference>
<dbReference type="SMART" id="SM00382">
    <property type="entry name" value="AAA"/>
    <property type="match status" value="2"/>
</dbReference>
<keyword evidence="4" id="KW-0808">Transferase</keyword>
<reference evidence="4" key="1">
    <citation type="journal article" date="2024" name="Antonie Van Leeuwenhoek">
        <title>Bradyrhizobium ontarionense sp. nov., a novel bacterial symbiont isolated from Aeschynomene indica (Indian jointvetch), harbours photosynthesis, nitrogen fixation and nitrous oxide (N2O) reductase genes.</title>
        <authorList>
            <person name="Bromfield E.S.P."/>
            <person name="Cloutier S."/>
        </authorList>
    </citation>
    <scope>NUCLEOTIDE SEQUENCE</scope>
    <source>
        <strain evidence="4">A19</strain>
    </source>
</reference>
<evidence type="ECO:0000256" key="2">
    <source>
        <dbReference type="SAM" id="MobiDB-lite"/>
    </source>
</evidence>
<name>A0ABY3RK93_9BRAD</name>
<protein>
    <submittedName>
        <fullName evidence="4">Circadian clock protein KaiC</fullName>
        <ecNumber evidence="4">2.7.11.1</ecNumber>
    </submittedName>
</protein>
<evidence type="ECO:0000313" key="4">
    <source>
        <dbReference type="EMBL" id="UFZ07839.1"/>
    </source>
</evidence>
<dbReference type="NCBIfam" id="NF006799">
    <property type="entry name" value="PRK09302.1"/>
    <property type="match status" value="1"/>
</dbReference>
<accession>A0ABY3RK93</accession>
<evidence type="ECO:0000256" key="1">
    <source>
        <dbReference type="SAM" id="Coils"/>
    </source>
</evidence>
<dbReference type="InterPro" id="IPR047221">
    <property type="entry name" value="KaiC_N"/>
</dbReference>
<dbReference type="InterPro" id="IPR027417">
    <property type="entry name" value="P-loop_NTPase"/>
</dbReference>
<dbReference type="PROSITE" id="PS51146">
    <property type="entry name" value="KAIC"/>
    <property type="match status" value="2"/>
</dbReference>
<proteinExistence type="predicted"/>
<dbReference type="Gene3D" id="3.40.50.300">
    <property type="entry name" value="P-loop containing nucleotide triphosphate hydrolases"/>
    <property type="match status" value="2"/>
</dbReference>
<feature type="region of interest" description="Disordered" evidence="2">
    <location>
        <begin position="562"/>
        <end position="584"/>
    </location>
</feature>
<dbReference type="EMBL" id="CP088156">
    <property type="protein sequence ID" value="UFZ07839.1"/>
    <property type="molecule type" value="Genomic_DNA"/>
</dbReference>
<dbReference type="SUPFAM" id="SSF52540">
    <property type="entry name" value="P-loop containing nucleoside triphosphate hydrolases"/>
    <property type="match status" value="2"/>
</dbReference>
<dbReference type="GO" id="GO:0004674">
    <property type="term" value="F:protein serine/threonine kinase activity"/>
    <property type="evidence" value="ECO:0007669"/>
    <property type="project" value="UniProtKB-EC"/>
</dbReference>
<evidence type="ECO:0000313" key="5">
    <source>
        <dbReference type="Proteomes" id="UP001431010"/>
    </source>
</evidence>
<dbReference type="EC" id="2.7.11.1" evidence="4"/>
<dbReference type="Pfam" id="PF06745">
    <property type="entry name" value="ATPase"/>
    <property type="match status" value="2"/>
</dbReference>
<sequence length="584" mass="64615">MKTSVRPRVVTRDLPVIAKSPTGIDGLDEVTFGGLPQGRPTLLCGAAGCGKTLFAMTFLHNGVVEFDEPGVFIAFEEQPEDLIKNVGSLSYDIEKLIEQKKIVVDHIHLDRNEIEEAGDYDLDGLFIRIGFAIDAIGAKRVVIDTIETLFGGLDNQAVLRSELRRLFEWLKSKGVTAVITGERGDGTLTRYGLEEYVADCVILLDNRVHDQLSTRRLRVVKYRGTAHGTNEYPFIIDQEGITVMPITSSGLSHDAWTERVSTGIADLDEMLEGNGYYKGSSILISGMAGSGKSTVSAHFANSICQSGQRCIYFALEESPQQIIRNMKSVGLDLQQWVDRGLLRFSARRPNLYGLETHLAAMHREVKDFDPAAVVVDPISALMGAGLAGDVHSMTLRLIDFLKARGVTALFTNLGAGSADTATTEMQISSLTDTWLLLYNRESNGEHNRQLYLLKSRGMAHSNQVREFLMSADGISLREVYVGPEGVLTGSARVAQEARDRVDRLMRTQDMERRTREVERRRRDLAAQIETLKAQLAIEESEMALINLEGAAREDQRLAARIAQVESRSSRRPLSSTSNPLRSSK</sequence>
<evidence type="ECO:0000259" key="3">
    <source>
        <dbReference type="PROSITE" id="PS51146"/>
    </source>
</evidence>
<dbReference type="PANTHER" id="PTHR42926">
    <property type="match status" value="1"/>
</dbReference>
<keyword evidence="1" id="KW-0175">Coiled coil</keyword>